<dbReference type="InterPro" id="IPR016032">
    <property type="entry name" value="Sig_transdc_resp-reg_C-effctor"/>
</dbReference>
<evidence type="ECO:0000256" key="1">
    <source>
        <dbReference type="ARBA" id="ARBA00023015"/>
    </source>
</evidence>
<dbReference type="PANTHER" id="PTHR44688:SF16">
    <property type="entry name" value="DNA-BINDING TRANSCRIPTIONAL ACTIVATOR DEVR_DOSR"/>
    <property type="match status" value="1"/>
</dbReference>
<dbReference type="GO" id="GO:0003677">
    <property type="term" value="F:DNA binding"/>
    <property type="evidence" value="ECO:0007669"/>
    <property type="project" value="UniProtKB-KW"/>
</dbReference>
<dbReference type="RefSeq" id="WP_084338658.1">
    <property type="nucleotide sequence ID" value="NZ_FNFD01000037.1"/>
</dbReference>
<dbReference type="Pfam" id="PF25873">
    <property type="entry name" value="WHD_MalT"/>
    <property type="match status" value="1"/>
</dbReference>
<dbReference type="PROSITE" id="PS50043">
    <property type="entry name" value="HTH_LUXR_2"/>
    <property type="match status" value="1"/>
</dbReference>
<sequence>MPQARSANGIAPLVLSVPRLPPAHQPRPRLIGRLREEDCRLRLLCAPAGFGKSVLIGEFLRECPAHEQIIWLGLAGQPLSTEQLLLRVATALTEQIPALPPGQALLQLFSQRDQPIWLVLDDYPAHPSPELDACIDLLLSQPLDGLHLLVSTRQRPDWNLPRLLLAGELLELDSADLAFDRNELERLIQHLAPHTSPEQRDQLWTETAGWCAGVRLLLSQHGPQAIAGTHGSGHWLRDYLEHELLQRLGPDERECLYALAHLPKVSVELCQQLWEEGEGARLFEQLLRRHAFFQALDEHGHWYRLLPAVAQALRDRLTPTAATQLHLRACRLFVSAGLVEEAVEQALCAGQPEVAAAYLERLSQEWLAGEQHLAHLLAWRERLPTELLESTPRLLSLNAWALLLSWRLEEADPCITKLARFLPQPDARRNRKLLANWQALRGCLLALRGDPGDAARQNCQAALTALPDEEWMPKLLCYSALAHISMAGDEPDNAVDILRVALELARRQGSLLFETLLNLDRLRLLLLRGELSRAHHLLQQSFALLGRRQTEDSMLLGRLHLLEAELHLLQGRLEDAEPPLRAGLRQAIDCADPFALHGYLTLAELCSRRGDFDEAFLHLREAERQMHCGQVWRYCYRGAQLVQSMRVLARQGRWERIGPIAERIQRYFEEPNPWLAPPDYPALSLNSQLLHARSLHAEGRLEEAEQRLLAVLEKSRQRHFNLLACDAQLALADISRSLHRETAATLEQQAREEALEHGWYGLLSGTAAVTAGPIARHTAPDLSTVPPASTLLSQREQAVLQLLAEGFSNQEIGNYLFISVNTVKTHTKKINSKLGVKRRTQAIMRAKTLGLLS</sequence>
<keyword evidence="2" id="KW-0238">DNA-binding</keyword>
<dbReference type="InterPro" id="IPR000792">
    <property type="entry name" value="Tscrpt_reg_LuxR_C"/>
</dbReference>
<dbReference type="InterPro" id="IPR059106">
    <property type="entry name" value="WHD_MalT"/>
</dbReference>
<evidence type="ECO:0000256" key="3">
    <source>
        <dbReference type="ARBA" id="ARBA00023163"/>
    </source>
</evidence>
<gene>
    <name evidence="5" type="ORF">SAMN05216186_13729</name>
</gene>
<proteinExistence type="predicted"/>
<dbReference type="InterPro" id="IPR036388">
    <property type="entry name" value="WH-like_DNA-bd_sf"/>
</dbReference>
<dbReference type="PRINTS" id="PR00038">
    <property type="entry name" value="HTHLUXR"/>
</dbReference>
<name>A0A1G9PBP1_9PSED</name>
<dbReference type="SUPFAM" id="SSF48452">
    <property type="entry name" value="TPR-like"/>
    <property type="match status" value="1"/>
</dbReference>
<protein>
    <submittedName>
        <fullName evidence="5">ATP-, maltotriose-and DNA-dependent transcriptional regulator MalT</fullName>
    </submittedName>
</protein>
<dbReference type="STRING" id="137658.SAMN05216186_13729"/>
<evidence type="ECO:0000256" key="2">
    <source>
        <dbReference type="ARBA" id="ARBA00023125"/>
    </source>
</evidence>
<feature type="domain" description="HTH luxR-type" evidence="4">
    <location>
        <begin position="785"/>
        <end position="850"/>
    </location>
</feature>
<evidence type="ECO:0000259" key="4">
    <source>
        <dbReference type="PROSITE" id="PS50043"/>
    </source>
</evidence>
<dbReference type="Pfam" id="PF17874">
    <property type="entry name" value="TPR_MalT"/>
    <property type="match status" value="1"/>
</dbReference>
<dbReference type="Pfam" id="PF00196">
    <property type="entry name" value="GerE"/>
    <property type="match status" value="1"/>
</dbReference>
<keyword evidence="1" id="KW-0805">Transcription regulation</keyword>
<dbReference type="Gene3D" id="1.10.10.10">
    <property type="entry name" value="Winged helix-like DNA-binding domain superfamily/Winged helix DNA-binding domain"/>
    <property type="match status" value="1"/>
</dbReference>
<dbReference type="SUPFAM" id="SSF46894">
    <property type="entry name" value="C-terminal effector domain of the bipartite response regulators"/>
    <property type="match status" value="1"/>
</dbReference>
<dbReference type="SMART" id="SM00421">
    <property type="entry name" value="HTH_LUXR"/>
    <property type="match status" value="1"/>
</dbReference>
<dbReference type="Gene3D" id="1.25.40.10">
    <property type="entry name" value="Tetratricopeptide repeat domain"/>
    <property type="match status" value="1"/>
</dbReference>
<dbReference type="InterPro" id="IPR041617">
    <property type="entry name" value="TPR_MalT"/>
</dbReference>
<dbReference type="Proteomes" id="UP000198706">
    <property type="component" value="Unassembled WGS sequence"/>
</dbReference>
<evidence type="ECO:0000313" key="6">
    <source>
        <dbReference type="Proteomes" id="UP000198706"/>
    </source>
</evidence>
<keyword evidence="3" id="KW-0804">Transcription</keyword>
<dbReference type="AlphaFoldDB" id="A0A1G9PBP1"/>
<keyword evidence="6" id="KW-1185">Reference proteome</keyword>
<dbReference type="InterPro" id="IPR011990">
    <property type="entry name" value="TPR-like_helical_dom_sf"/>
</dbReference>
<dbReference type="GO" id="GO:0006355">
    <property type="term" value="P:regulation of DNA-templated transcription"/>
    <property type="evidence" value="ECO:0007669"/>
    <property type="project" value="InterPro"/>
</dbReference>
<dbReference type="CDD" id="cd06170">
    <property type="entry name" value="LuxR_C_like"/>
    <property type="match status" value="1"/>
</dbReference>
<accession>A0A1G9PBP1</accession>
<dbReference type="EMBL" id="FNFD01000037">
    <property type="protein sequence ID" value="SDL96144.1"/>
    <property type="molecule type" value="Genomic_DNA"/>
</dbReference>
<dbReference type="PANTHER" id="PTHR44688">
    <property type="entry name" value="DNA-BINDING TRANSCRIPTIONAL ACTIVATOR DEVR_DOSR"/>
    <property type="match status" value="1"/>
</dbReference>
<dbReference type="SUPFAM" id="SSF52540">
    <property type="entry name" value="P-loop containing nucleoside triphosphate hydrolases"/>
    <property type="match status" value="1"/>
</dbReference>
<reference evidence="5 6" key="1">
    <citation type="submission" date="2016-10" db="EMBL/GenBank/DDBJ databases">
        <authorList>
            <person name="de Groot N.N."/>
        </authorList>
    </citation>
    <scope>NUCLEOTIDE SEQUENCE [LARGE SCALE GENOMIC DNA]</scope>
    <source>
        <strain evidence="5 6">JCM 21544</strain>
    </source>
</reference>
<organism evidence="5 6">
    <name type="scientific">Pseudomonas indica</name>
    <dbReference type="NCBI Taxonomy" id="137658"/>
    <lineage>
        <taxon>Bacteria</taxon>
        <taxon>Pseudomonadati</taxon>
        <taxon>Pseudomonadota</taxon>
        <taxon>Gammaproteobacteria</taxon>
        <taxon>Pseudomonadales</taxon>
        <taxon>Pseudomonadaceae</taxon>
        <taxon>Pseudomonas</taxon>
    </lineage>
</organism>
<dbReference type="InterPro" id="IPR027417">
    <property type="entry name" value="P-loop_NTPase"/>
</dbReference>
<evidence type="ECO:0000313" key="5">
    <source>
        <dbReference type="EMBL" id="SDL96144.1"/>
    </source>
</evidence>